<comment type="similarity">
    <text evidence="1">Belongs to the LDH2/MDH2 oxidoreductase family.</text>
</comment>
<organism evidence="3 4">
    <name type="scientific">Corynebacterium frankenforstense DSM 45800</name>
    <dbReference type="NCBI Taxonomy" id="1437875"/>
    <lineage>
        <taxon>Bacteria</taxon>
        <taxon>Bacillati</taxon>
        <taxon>Actinomycetota</taxon>
        <taxon>Actinomycetes</taxon>
        <taxon>Mycobacteriales</taxon>
        <taxon>Corynebacteriaceae</taxon>
        <taxon>Corynebacterium</taxon>
    </lineage>
</organism>
<dbReference type="Proteomes" id="UP000185434">
    <property type="component" value="Chromosome"/>
</dbReference>
<dbReference type="InterPro" id="IPR043144">
    <property type="entry name" value="Mal/L-sulf/L-lact_DH-like_ah"/>
</dbReference>
<sequence>MQISAADLTELCTAAARARGADEPTAAVLARAAVRAESLGKTSHGVSHIFDYLDGIANGSFIADVAPEVTRRGAITLADARGNTAAVAFNAEFDDFVRSAHEHGVAVFAARNTFTVGELGVYVNDLAERGLVALAVANCRALAGWGEAPGKVLGTNPHAFGVPAEPRPVVIDQAISQIAYMTIRERAARGEEIPEGWALDSSGEPTRSAQEAVEGALLPAGYKMGNIGLMVEFLSGMAGGNWSMDAPSIRGGARPDVGFFVVAFDPRAFESDTGAEASCEAAGARGGRASFAERSRDLVARLEDLAGHLPGRRHAPADPIEIDDALHARLLEAAGRD</sequence>
<evidence type="ECO:0000256" key="1">
    <source>
        <dbReference type="ARBA" id="ARBA00006056"/>
    </source>
</evidence>
<dbReference type="Pfam" id="PF02615">
    <property type="entry name" value="Ldh_2"/>
    <property type="match status" value="1"/>
</dbReference>
<dbReference type="Gene3D" id="1.10.1530.10">
    <property type="match status" value="1"/>
</dbReference>
<dbReference type="AlphaFoldDB" id="A0A1L7CQT8"/>
<evidence type="ECO:0000256" key="2">
    <source>
        <dbReference type="ARBA" id="ARBA00023002"/>
    </source>
</evidence>
<dbReference type="Gene3D" id="3.30.1370.60">
    <property type="entry name" value="Hypothetical oxidoreductase yiak, domain 2"/>
    <property type="match status" value="1"/>
</dbReference>
<dbReference type="STRING" id="1437875.CFRA_01855"/>
<evidence type="ECO:0000313" key="4">
    <source>
        <dbReference type="Proteomes" id="UP000185434"/>
    </source>
</evidence>
<dbReference type="GO" id="GO:0016491">
    <property type="term" value="F:oxidoreductase activity"/>
    <property type="evidence" value="ECO:0007669"/>
    <property type="project" value="UniProtKB-KW"/>
</dbReference>
<dbReference type="PANTHER" id="PTHR11091">
    <property type="entry name" value="OXIDOREDUCTASE-RELATED"/>
    <property type="match status" value="1"/>
</dbReference>
<proteinExistence type="inferred from homology"/>
<evidence type="ECO:0000313" key="3">
    <source>
        <dbReference type="EMBL" id="APT88225.1"/>
    </source>
</evidence>
<name>A0A1L7CQT8_9CORY</name>
<accession>A0A1L7CQT8</accession>
<keyword evidence="2" id="KW-0560">Oxidoreductase</keyword>
<dbReference type="InterPro" id="IPR036111">
    <property type="entry name" value="Mal/L-sulfo/L-lacto_DH-like_sf"/>
</dbReference>
<dbReference type="InterPro" id="IPR003767">
    <property type="entry name" value="Malate/L-lactate_DH-like"/>
</dbReference>
<dbReference type="RefSeq" id="WP_075664805.1">
    <property type="nucleotide sequence ID" value="NZ_CP009247.1"/>
</dbReference>
<reference evidence="3 4" key="1">
    <citation type="submission" date="2014-08" db="EMBL/GenBank/DDBJ databases">
        <title>Complete genome sequence of Corynebacterium frankenforstense ST18(T) (=DSM 45800(T)), isolated from raw cow milk.</title>
        <authorList>
            <person name="Ruckert C."/>
            <person name="Albersmeier A."/>
            <person name="Winkler A."/>
            <person name="Lipski A."/>
            <person name="Kalinowski J."/>
        </authorList>
    </citation>
    <scope>NUCLEOTIDE SEQUENCE [LARGE SCALE GENOMIC DNA]</scope>
    <source>
        <strain evidence="3 4">ST18</strain>
    </source>
</reference>
<gene>
    <name evidence="3" type="ORF">CFRA_01855</name>
</gene>
<dbReference type="OrthoDB" id="924592at2"/>
<evidence type="ECO:0008006" key="5">
    <source>
        <dbReference type="Google" id="ProtNLM"/>
    </source>
</evidence>
<protein>
    <recommendedName>
        <fullName evidence="5">Lactate dehydrogenase</fullName>
    </recommendedName>
</protein>
<dbReference type="SUPFAM" id="SSF89733">
    <property type="entry name" value="L-sulfolactate dehydrogenase-like"/>
    <property type="match status" value="1"/>
</dbReference>
<dbReference type="EMBL" id="CP009247">
    <property type="protein sequence ID" value="APT88225.1"/>
    <property type="molecule type" value="Genomic_DNA"/>
</dbReference>
<dbReference type="PANTHER" id="PTHR11091:SF0">
    <property type="entry name" value="MALATE DEHYDROGENASE"/>
    <property type="match status" value="1"/>
</dbReference>
<dbReference type="KEGG" id="cfk:CFRA_01855"/>
<dbReference type="InterPro" id="IPR043143">
    <property type="entry name" value="Mal/L-sulf/L-lact_DH-like_NADP"/>
</dbReference>
<keyword evidence="4" id="KW-1185">Reference proteome</keyword>